<feature type="domain" description="CAAX prenyl protease 2/Lysostaphin resistance protein A-like" evidence="2">
    <location>
        <begin position="134"/>
        <end position="230"/>
    </location>
</feature>
<dbReference type="GO" id="GO:0080120">
    <property type="term" value="P:CAAX-box protein maturation"/>
    <property type="evidence" value="ECO:0007669"/>
    <property type="project" value="UniProtKB-ARBA"/>
</dbReference>
<feature type="transmembrane region" description="Helical" evidence="1">
    <location>
        <begin position="69"/>
        <end position="93"/>
    </location>
</feature>
<protein>
    <submittedName>
        <fullName evidence="3">CAAX protease self-immunity</fullName>
    </submittedName>
</protein>
<proteinExistence type="predicted"/>
<keyword evidence="4" id="KW-1185">Reference proteome</keyword>
<dbReference type="PANTHER" id="PTHR35797:SF1">
    <property type="entry name" value="PROTEASE"/>
    <property type="match status" value="1"/>
</dbReference>
<evidence type="ECO:0000256" key="1">
    <source>
        <dbReference type="SAM" id="Phobius"/>
    </source>
</evidence>
<dbReference type="GO" id="GO:0006508">
    <property type="term" value="P:proteolysis"/>
    <property type="evidence" value="ECO:0007669"/>
    <property type="project" value="UniProtKB-KW"/>
</dbReference>
<keyword evidence="3" id="KW-0378">Hydrolase</keyword>
<dbReference type="Pfam" id="PF02517">
    <property type="entry name" value="Rce1-like"/>
    <property type="match status" value="1"/>
</dbReference>
<reference evidence="3 4" key="1">
    <citation type="submission" date="2016-10" db="EMBL/GenBank/DDBJ databases">
        <authorList>
            <person name="de Groot N.N."/>
        </authorList>
    </citation>
    <scope>NUCLEOTIDE SEQUENCE [LARGE SCALE GENOMIC DNA]</scope>
    <source>
        <strain evidence="3 4">B25</strain>
    </source>
</reference>
<organism evidence="3 4">
    <name type="scientific">Treponema bryantii</name>
    <dbReference type="NCBI Taxonomy" id="163"/>
    <lineage>
        <taxon>Bacteria</taxon>
        <taxon>Pseudomonadati</taxon>
        <taxon>Spirochaetota</taxon>
        <taxon>Spirochaetia</taxon>
        <taxon>Spirochaetales</taxon>
        <taxon>Treponemataceae</taxon>
        <taxon>Treponema</taxon>
    </lineage>
</organism>
<dbReference type="EMBL" id="FOFU01000003">
    <property type="protein sequence ID" value="SEQ24628.1"/>
    <property type="molecule type" value="Genomic_DNA"/>
</dbReference>
<feature type="transmembrane region" description="Helical" evidence="1">
    <location>
        <begin position="162"/>
        <end position="183"/>
    </location>
</feature>
<evidence type="ECO:0000313" key="4">
    <source>
        <dbReference type="Proteomes" id="UP000182360"/>
    </source>
</evidence>
<feature type="transmembrane region" description="Helical" evidence="1">
    <location>
        <begin position="121"/>
        <end position="141"/>
    </location>
</feature>
<feature type="transmembrane region" description="Helical" evidence="1">
    <location>
        <begin position="244"/>
        <end position="267"/>
    </location>
</feature>
<accession>A0A1H9EHX4</accession>
<dbReference type="Proteomes" id="UP000182360">
    <property type="component" value="Unassembled WGS sequence"/>
</dbReference>
<dbReference type="InterPro" id="IPR042150">
    <property type="entry name" value="MmRce1-like"/>
</dbReference>
<feature type="transmembrane region" description="Helical" evidence="1">
    <location>
        <begin position="7"/>
        <end position="27"/>
    </location>
</feature>
<feature type="transmembrane region" description="Helical" evidence="1">
    <location>
        <begin position="189"/>
        <end position="211"/>
    </location>
</feature>
<feature type="transmembrane region" description="Helical" evidence="1">
    <location>
        <begin position="218"/>
        <end position="238"/>
    </location>
</feature>
<dbReference type="PANTHER" id="PTHR35797">
    <property type="entry name" value="PROTEASE-RELATED"/>
    <property type="match status" value="1"/>
</dbReference>
<keyword evidence="1" id="KW-0812">Transmembrane</keyword>
<dbReference type="OrthoDB" id="9777755at2"/>
<gene>
    <name evidence="3" type="ORF">SAMN04487977_103148</name>
</gene>
<dbReference type="GO" id="GO:0004175">
    <property type="term" value="F:endopeptidase activity"/>
    <property type="evidence" value="ECO:0007669"/>
    <property type="project" value="UniProtKB-ARBA"/>
</dbReference>
<dbReference type="AlphaFoldDB" id="A0A1H9EHX4"/>
<sequence>MKNNKLIFFLFTQIILIGIFEIISYLLKIPINFFSVLYMFFPFIGVVITKLHYGIPFDYSVVKIKLSRYYLYAILIPFIITFLSICFALIFYMDTKLSLSFSGLSKLGLAESSTPYTLSQLGLLFLKSIILGSTINAFFALGEETGWRSFLVTELQPSMNKYKMIITIGFIWGLWHIPLILAGSNYPNYPITGSFLMVIFCILTNPIYIFLLRSKSIIPGAIFHGMINALSSISIGMIEGQNVLTVGNLGIAGLTGILLFDIVLYFASREKKEINY</sequence>
<dbReference type="InterPro" id="IPR003675">
    <property type="entry name" value="Rce1/LyrA-like_dom"/>
</dbReference>
<name>A0A1H9EHX4_9SPIR</name>
<evidence type="ECO:0000259" key="2">
    <source>
        <dbReference type="Pfam" id="PF02517"/>
    </source>
</evidence>
<feature type="transmembrane region" description="Helical" evidence="1">
    <location>
        <begin position="33"/>
        <end position="57"/>
    </location>
</feature>
<keyword evidence="1" id="KW-0472">Membrane</keyword>
<keyword evidence="1" id="KW-1133">Transmembrane helix</keyword>
<evidence type="ECO:0000313" key="3">
    <source>
        <dbReference type="EMBL" id="SEQ24628.1"/>
    </source>
</evidence>
<dbReference type="RefSeq" id="WP_074642251.1">
    <property type="nucleotide sequence ID" value="NZ_FOFU01000003.1"/>
</dbReference>
<keyword evidence="3" id="KW-0645">Protease</keyword>